<reference evidence="8 9" key="1">
    <citation type="submission" date="2020-08" db="EMBL/GenBank/DDBJ databases">
        <title>Genome sequence of Nocardioides mesophilus KACC 16243T.</title>
        <authorList>
            <person name="Hyun D.-W."/>
            <person name="Bae J.-W."/>
        </authorList>
    </citation>
    <scope>NUCLEOTIDE SEQUENCE [LARGE SCALE GENOMIC DNA]</scope>
    <source>
        <strain evidence="8 9">KACC 16243</strain>
    </source>
</reference>
<keyword evidence="1 5" id="KW-0597">Phosphoprotein</keyword>
<evidence type="ECO:0000313" key="9">
    <source>
        <dbReference type="Proteomes" id="UP000515947"/>
    </source>
</evidence>
<dbReference type="Gene3D" id="3.40.50.2300">
    <property type="match status" value="1"/>
</dbReference>
<protein>
    <submittedName>
        <fullName evidence="8">Response regulator transcription factor</fullName>
    </submittedName>
</protein>
<dbReference type="InterPro" id="IPR058245">
    <property type="entry name" value="NreC/VraR/RcsB-like_REC"/>
</dbReference>
<dbReference type="SUPFAM" id="SSF52172">
    <property type="entry name" value="CheY-like"/>
    <property type="match status" value="1"/>
</dbReference>
<dbReference type="InterPro" id="IPR000792">
    <property type="entry name" value="Tscrpt_reg_LuxR_C"/>
</dbReference>
<keyword evidence="9" id="KW-1185">Reference proteome</keyword>
<proteinExistence type="predicted"/>
<keyword evidence="4" id="KW-0804">Transcription</keyword>
<name>A0A7G9RC99_9ACTN</name>
<organism evidence="8 9">
    <name type="scientific">Nocardioides mesophilus</name>
    <dbReference type="NCBI Taxonomy" id="433659"/>
    <lineage>
        <taxon>Bacteria</taxon>
        <taxon>Bacillati</taxon>
        <taxon>Actinomycetota</taxon>
        <taxon>Actinomycetes</taxon>
        <taxon>Propionibacteriales</taxon>
        <taxon>Nocardioidaceae</taxon>
        <taxon>Nocardioides</taxon>
    </lineage>
</organism>
<evidence type="ECO:0000259" key="6">
    <source>
        <dbReference type="PROSITE" id="PS50043"/>
    </source>
</evidence>
<dbReference type="SMART" id="SM00448">
    <property type="entry name" value="REC"/>
    <property type="match status" value="1"/>
</dbReference>
<dbReference type="InterPro" id="IPR016032">
    <property type="entry name" value="Sig_transdc_resp-reg_C-effctor"/>
</dbReference>
<feature type="domain" description="Response regulatory" evidence="7">
    <location>
        <begin position="21"/>
        <end position="137"/>
    </location>
</feature>
<dbReference type="CDD" id="cd06170">
    <property type="entry name" value="LuxR_C_like"/>
    <property type="match status" value="1"/>
</dbReference>
<dbReference type="CDD" id="cd17535">
    <property type="entry name" value="REC_NarL-like"/>
    <property type="match status" value="1"/>
</dbReference>
<evidence type="ECO:0000256" key="3">
    <source>
        <dbReference type="ARBA" id="ARBA00023125"/>
    </source>
</evidence>
<dbReference type="GO" id="GO:0006355">
    <property type="term" value="P:regulation of DNA-templated transcription"/>
    <property type="evidence" value="ECO:0007669"/>
    <property type="project" value="InterPro"/>
</dbReference>
<dbReference type="PRINTS" id="PR00038">
    <property type="entry name" value="HTHLUXR"/>
</dbReference>
<evidence type="ECO:0000256" key="2">
    <source>
        <dbReference type="ARBA" id="ARBA00023015"/>
    </source>
</evidence>
<gene>
    <name evidence="8" type="ORF">H9L09_01675</name>
</gene>
<dbReference type="GO" id="GO:0000160">
    <property type="term" value="P:phosphorelay signal transduction system"/>
    <property type="evidence" value="ECO:0007669"/>
    <property type="project" value="InterPro"/>
</dbReference>
<dbReference type="PROSITE" id="PS50043">
    <property type="entry name" value="HTH_LUXR_2"/>
    <property type="match status" value="1"/>
</dbReference>
<dbReference type="PROSITE" id="PS50110">
    <property type="entry name" value="RESPONSE_REGULATORY"/>
    <property type="match status" value="1"/>
</dbReference>
<dbReference type="RefSeq" id="WP_187579066.1">
    <property type="nucleotide sequence ID" value="NZ_CP060713.1"/>
</dbReference>
<evidence type="ECO:0000313" key="8">
    <source>
        <dbReference type="EMBL" id="QNN53224.1"/>
    </source>
</evidence>
<keyword evidence="2" id="KW-0805">Transcription regulation</keyword>
<dbReference type="PANTHER" id="PTHR43214:SF24">
    <property type="entry name" value="TRANSCRIPTIONAL REGULATORY PROTEIN NARL-RELATED"/>
    <property type="match status" value="1"/>
</dbReference>
<evidence type="ECO:0000256" key="1">
    <source>
        <dbReference type="ARBA" id="ARBA00022553"/>
    </source>
</evidence>
<evidence type="ECO:0000256" key="4">
    <source>
        <dbReference type="ARBA" id="ARBA00023163"/>
    </source>
</evidence>
<sequence length="234" mass="25090">MDTVTDPSPDPARSPDKRPLRVLVVDDDGVVRAGLTMMLGGAEDIEVVGEAADGHDAVRQVDSLRPDVVLMDIRMPRMDGLRATKAVMSRPRPPRVIVLTTFDADAHIIEALSAGAEGFLLKDTPPPDIVEAVRRVAAGEPMLSPSVTRAILARLRDSDTSERAREAQRRLAALTDREREVASAVGRGLSNGEIATELHLSVPTVKGHVAQLFHKLGVVNRVQVAMCVHAAGQA</sequence>
<evidence type="ECO:0000259" key="7">
    <source>
        <dbReference type="PROSITE" id="PS50110"/>
    </source>
</evidence>
<dbReference type="SUPFAM" id="SSF46894">
    <property type="entry name" value="C-terminal effector domain of the bipartite response regulators"/>
    <property type="match status" value="1"/>
</dbReference>
<dbReference type="Pfam" id="PF00196">
    <property type="entry name" value="GerE"/>
    <property type="match status" value="1"/>
</dbReference>
<dbReference type="KEGG" id="nmes:H9L09_01675"/>
<feature type="modified residue" description="4-aspartylphosphate" evidence="5">
    <location>
        <position position="72"/>
    </location>
</feature>
<accession>A0A7G9RC99</accession>
<dbReference type="Pfam" id="PF00072">
    <property type="entry name" value="Response_reg"/>
    <property type="match status" value="1"/>
</dbReference>
<feature type="domain" description="HTH luxR-type" evidence="6">
    <location>
        <begin position="167"/>
        <end position="232"/>
    </location>
</feature>
<keyword evidence="3" id="KW-0238">DNA-binding</keyword>
<dbReference type="SMART" id="SM00421">
    <property type="entry name" value="HTH_LUXR"/>
    <property type="match status" value="1"/>
</dbReference>
<dbReference type="GO" id="GO:0003677">
    <property type="term" value="F:DNA binding"/>
    <property type="evidence" value="ECO:0007669"/>
    <property type="project" value="UniProtKB-KW"/>
</dbReference>
<dbReference type="Proteomes" id="UP000515947">
    <property type="component" value="Chromosome"/>
</dbReference>
<dbReference type="PANTHER" id="PTHR43214">
    <property type="entry name" value="TWO-COMPONENT RESPONSE REGULATOR"/>
    <property type="match status" value="1"/>
</dbReference>
<dbReference type="AlphaFoldDB" id="A0A7G9RC99"/>
<dbReference type="InterPro" id="IPR039420">
    <property type="entry name" value="WalR-like"/>
</dbReference>
<dbReference type="InterPro" id="IPR011006">
    <property type="entry name" value="CheY-like_superfamily"/>
</dbReference>
<dbReference type="EMBL" id="CP060713">
    <property type="protein sequence ID" value="QNN53224.1"/>
    <property type="molecule type" value="Genomic_DNA"/>
</dbReference>
<dbReference type="InterPro" id="IPR001789">
    <property type="entry name" value="Sig_transdc_resp-reg_receiver"/>
</dbReference>
<evidence type="ECO:0000256" key="5">
    <source>
        <dbReference type="PROSITE-ProRule" id="PRU00169"/>
    </source>
</evidence>